<dbReference type="EMBL" id="BAABME010016086">
    <property type="protein sequence ID" value="GAA0144398.1"/>
    <property type="molecule type" value="Genomic_DNA"/>
</dbReference>
<gene>
    <name evidence="3" type="ORF">LIER_35925</name>
</gene>
<organism evidence="3 4">
    <name type="scientific">Lithospermum erythrorhizon</name>
    <name type="common">Purple gromwell</name>
    <name type="synonym">Lithospermum officinale var. erythrorhizon</name>
    <dbReference type="NCBI Taxonomy" id="34254"/>
    <lineage>
        <taxon>Eukaryota</taxon>
        <taxon>Viridiplantae</taxon>
        <taxon>Streptophyta</taxon>
        <taxon>Embryophyta</taxon>
        <taxon>Tracheophyta</taxon>
        <taxon>Spermatophyta</taxon>
        <taxon>Magnoliopsida</taxon>
        <taxon>eudicotyledons</taxon>
        <taxon>Gunneridae</taxon>
        <taxon>Pentapetalae</taxon>
        <taxon>asterids</taxon>
        <taxon>lamiids</taxon>
        <taxon>Boraginales</taxon>
        <taxon>Boraginaceae</taxon>
        <taxon>Boraginoideae</taxon>
        <taxon>Lithospermeae</taxon>
        <taxon>Lithospermum</taxon>
    </lineage>
</organism>
<feature type="compositionally biased region" description="Basic residues" evidence="2">
    <location>
        <begin position="7"/>
        <end position="16"/>
    </location>
</feature>
<feature type="region of interest" description="Disordered" evidence="2">
    <location>
        <begin position="1"/>
        <end position="34"/>
    </location>
</feature>
<feature type="coiled-coil region" evidence="1">
    <location>
        <begin position="188"/>
        <end position="229"/>
    </location>
</feature>
<sequence length="316" mass="35407">MSEKRVPLFKRNKMVKKSSQESAPSMVSTSPGSATMEAIPTILGKRPSTADAPPKPLFSKWMKSIAHKMPVTGILDLTKDVPVPVASRGDVSQVHLPGDTPAILREESNSAPKAKTGYSANYLELPYTLPGGFQVTKDFTLRDSMEIHGHIMKYLIKAMNASYVLSRRADRLDDSYKESLEKEMALSLKVKELEVKKLQLILDQATKRANEAEEKAKVAEGTANVATSQRVSEAIEAYKRSAEYGRVVGKEAAYYLCRFAKSYKDVCPAIVDHYQDFIQGYPEDWFQTLTSTPFFLQRKRINVVIVMKTRYLIAQT</sequence>
<accession>A0AAV3NZI1</accession>
<evidence type="ECO:0000256" key="2">
    <source>
        <dbReference type="SAM" id="MobiDB-lite"/>
    </source>
</evidence>
<keyword evidence="4" id="KW-1185">Reference proteome</keyword>
<evidence type="ECO:0000313" key="4">
    <source>
        <dbReference type="Proteomes" id="UP001454036"/>
    </source>
</evidence>
<dbReference type="AlphaFoldDB" id="A0AAV3NZI1"/>
<name>A0AAV3NZI1_LITER</name>
<keyword evidence="1" id="KW-0175">Coiled coil</keyword>
<comment type="caution">
    <text evidence="3">The sequence shown here is derived from an EMBL/GenBank/DDBJ whole genome shotgun (WGS) entry which is preliminary data.</text>
</comment>
<feature type="compositionally biased region" description="Polar residues" evidence="2">
    <location>
        <begin position="20"/>
        <end position="33"/>
    </location>
</feature>
<dbReference type="Proteomes" id="UP001454036">
    <property type="component" value="Unassembled WGS sequence"/>
</dbReference>
<reference evidence="3 4" key="1">
    <citation type="submission" date="2024-01" db="EMBL/GenBank/DDBJ databases">
        <title>The complete chloroplast genome sequence of Lithospermum erythrorhizon: insights into the phylogenetic relationship among Boraginaceae species and the maternal lineages of purple gromwells.</title>
        <authorList>
            <person name="Okada T."/>
            <person name="Watanabe K."/>
        </authorList>
    </citation>
    <scope>NUCLEOTIDE SEQUENCE [LARGE SCALE GENOMIC DNA]</scope>
</reference>
<evidence type="ECO:0000256" key="1">
    <source>
        <dbReference type="SAM" id="Coils"/>
    </source>
</evidence>
<evidence type="ECO:0000313" key="3">
    <source>
        <dbReference type="EMBL" id="GAA0144398.1"/>
    </source>
</evidence>
<protein>
    <submittedName>
        <fullName evidence="3">Uncharacterized protein</fullName>
    </submittedName>
</protein>
<proteinExistence type="predicted"/>